<proteinExistence type="predicted"/>
<dbReference type="Proteomes" id="UP000808349">
    <property type="component" value="Unassembled WGS sequence"/>
</dbReference>
<sequence length="290" mass="34121">MNIDKIERYLAKKMTPDEIIEFELRMSENPQLRQEVKELEKAIEALRFHEKSVLKSRLKQWEQQKFENTSSGRPVKLYIYLLAGLLLVLLALIWNFVGNYYTNHSQNVIPNYYEDSVSKARPEEIHDTMQFRERAIPLDSNLQNKKNIQSTDELYAMYFVPYTDELLESEFRGQDDEKTAFEMFQFLYINKKYQEAINIFDSLDPSVKENDNVLFLKANALMAINKIDEATLLLETIIKNKESRNIKEALWFLGLCSIYKGDLQLAKHYLSNSLLKENKTAIEVLKKISH</sequence>
<dbReference type="EMBL" id="JADKFW010000005">
    <property type="protein sequence ID" value="MBK9717767.1"/>
    <property type="molecule type" value="Genomic_DNA"/>
</dbReference>
<dbReference type="InterPro" id="IPR011990">
    <property type="entry name" value="TPR-like_helical_dom_sf"/>
</dbReference>
<dbReference type="SUPFAM" id="SSF48452">
    <property type="entry name" value="TPR-like"/>
    <property type="match status" value="1"/>
</dbReference>
<keyword evidence="1" id="KW-1133">Transmembrane helix</keyword>
<name>A0A9D7S885_9BACT</name>
<evidence type="ECO:0000313" key="3">
    <source>
        <dbReference type="Proteomes" id="UP000808349"/>
    </source>
</evidence>
<gene>
    <name evidence="2" type="ORF">IPO85_09680</name>
</gene>
<accession>A0A9D7S885</accession>
<keyword evidence="1" id="KW-0812">Transmembrane</keyword>
<dbReference type="AlphaFoldDB" id="A0A9D7S885"/>
<dbReference type="Gene3D" id="1.25.40.10">
    <property type="entry name" value="Tetratricopeptide repeat domain"/>
    <property type="match status" value="1"/>
</dbReference>
<protein>
    <submittedName>
        <fullName evidence="2">Tetratricopeptide repeat protein</fullName>
    </submittedName>
</protein>
<evidence type="ECO:0000313" key="2">
    <source>
        <dbReference type="EMBL" id="MBK9717767.1"/>
    </source>
</evidence>
<comment type="caution">
    <text evidence="2">The sequence shown here is derived from an EMBL/GenBank/DDBJ whole genome shotgun (WGS) entry which is preliminary data.</text>
</comment>
<feature type="transmembrane region" description="Helical" evidence="1">
    <location>
        <begin position="77"/>
        <end position="97"/>
    </location>
</feature>
<reference evidence="2 3" key="1">
    <citation type="submission" date="2020-10" db="EMBL/GenBank/DDBJ databases">
        <title>Connecting structure to function with the recovery of over 1000 high-quality activated sludge metagenome-assembled genomes encoding full-length rRNA genes using long-read sequencing.</title>
        <authorList>
            <person name="Singleton C.M."/>
            <person name="Petriglieri F."/>
            <person name="Kristensen J.M."/>
            <person name="Kirkegaard R.H."/>
            <person name="Michaelsen T.Y."/>
            <person name="Andersen M.H."/>
            <person name="Karst S.M."/>
            <person name="Dueholm M.S."/>
            <person name="Nielsen P.H."/>
            <person name="Albertsen M."/>
        </authorList>
    </citation>
    <scope>NUCLEOTIDE SEQUENCE [LARGE SCALE GENOMIC DNA]</scope>
    <source>
        <strain evidence="2">Ribe_18-Q3-R11-54_BAT3C.373</strain>
    </source>
</reference>
<evidence type="ECO:0000256" key="1">
    <source>
        <dbReference type="SAM" id="Phobius"/>
    </source>
</evidence>
<organism evidence="2 3">
    <name type="scientific">Candidatus Defluviibacterium haderslevense</name>
    <dbReference type="NCBI Taxonomy" id="2981993"/>
    <lineage>
        <taxon>Bacteria</taxon>
        <taxon>Pseudomonadati</taxon>
        <taxon>Bacteroidota</taxon>
        <taxon>Saprospiria</taxon>
        <taxon>Saprospirales</taxon>
        <taxon>Saprospiraceae</taxon>
        <taxon>Candidatus Defluviibacterium</taxon>
    </lineage>
</organism>
<keyword evidence="1" id="KW-0472">Membrane</keyword>